<feature type="modified residue" description="4-aspartylphosphate" evidence="3">
    <location>
        <position position="61"/>
    </location>
</feature>
<evidence type="ECO:0000313" key="7">
    <source>
        <dbReference type="Proteomes" id="UP000460412"/>
    </source>
</evidence>
<dbReference type="Gene3D" id="3.40.50.2300">
    <property type="match status" value="1"/>
</dbReference>
<protein>
    <recommendedName>
        <fullName evidence="1">Stage 0 sporulation protein A homolog</fullName>
    </recommendedName>
</protein>
<dbReference type="InterPro" id="IPR046947">
    <property type="entry name" value="LytR-like"/>
</dbReference>
<evidence type="ECO:0000256" key="3">
    <source>
        <dbReference type="PROSITE-ProRule" id="PRU00169"/>
    </source>
</evidence>
<accession>A0A7X3SLY6</accession>
<dbReference type="SMART" id="SM00850">
    <property type="entry name" value="LytTR"/>
    <property type="match status" value="1"/>
</dbReference>
<keyword evidence="3" id="KW-0597">Phosphoprotein</keyword>
<evidence type="ECO:0000259" key="4">
    <source>
        <dbReference type="PROSITE" id="PS50110"/>
    </source>
</evidence>
<feature type="domain" description="Response regulatory" evidence="4">
    <location>
        <begin position="3"/>
        <end position="124"/>
    </location>
</feature>
<dbReference type="Proteomes" id="UP000460412">
    <property type="component" value="Unassembled WGS sequence"/>
</dbReference>
<keyword evidence="7" id="KW-1185">Reference proteome</keyword>
<feature type="domain" description="HTH LytTR-type" evidence="5">
    <location>
        <begin position="135"/>
        <end position="207"/>
    </location>
</feature>
<dbReference type="PANTHER" id="PTHR37299:SF1">
    <property type="entry name" value="STAGE 0 SPORULATION PROTEIN A HOMOLOG"/>
    <property type="match status" value="1"/>
</dbReference>
<dbReference type="Gene3D" id="2.40.50.1020">
    <property type="entry name" value="LytTr DNA-binding domain"/>
    <property type="match status" value="1"/>
</dbReference>
<dbReference type="GO" id="GO:0000156">
    <property type="term" value="F:phosphorelay response regulator activity"/>
    <property type="evidence" value="ECO:0007669"/>
    <property type="project" value="InterPro"/>
</dbReference>
<dbReference type="PANTHER" id="PTHR37299">
    <property type="entry name" value="TRANSCRIPTIONAL REGULATOR-RELATED"/>
    <property type="match status" value="1"/>
</dbReference>
<evidence type="ECO:0000313" key="6">
    <source>
        <dbReference type="EMBL" id="MXP78836.1"/>
    </source>
</evidence>
<dbReference type="InterPro" id="IPR011006">
    <property type="entry name" value="CheY-like_superfamily"/>
</dbReference>
<comment type="function">
    <text evidence="2">May play the central regulatory role in sporulation. It may be an element of the effector pathway responsible for the activation of sporulation genes in response to nutritional stress. Spo0A may act in concert with spo0H (a sigma factor) to control the expression of some genes that are critical to the sporulation process.</text>
</comment>
<dbReference type="RefSeq" id="WP_159756045.1">
    <property type="nucleotide sequence ID" value="NZ_CATIYY010000071.1"/>
</dbReference>
<proteinExistence type="predicted"/>
<dbReference type="PROSITE" id="PS50110">
    <property type="entry name" value="RESPONSE_REGULATORY"/>
    <property type="match status" value="1"/>
</dbReference>
<evidence type="ECO:0000256" key="2">
    <source>
        <dbReference type="ARBA" id="ARBA00024867"/>
    </source>
</evidence>
<dbReference type="SUPFAM" id="SSF52172">
    <property type="entry name" value="CheY-like"/>
    <property type="match status" value="1"/>
</dbReference>
<evidence type="ECO:0000259" key="5">
    <source>
        <dbReference type="PROSITE" id="PS50930"/>
    </source>
</evidence>
<dbReference type="PROSITE" id="PS50930">
    <property type="entry name" value="HTH_LYTTR"/>
    <property type="match status" value="1"/>
</dbReference>
<organism evidence="6 7">
    <name type="scientific">Sporofaciens musculi</name>
    <dbReference type="NCBI Taxonomy" id="2681861"/>
    <lineage>
        <taxon>Bacteria</taxon>
        <taxon>Bacillati</taxon>
        <taxon>Bacillota</taxon>
        <taxon>Clostridia</taxon>
        <taxon>Lachnospirales</taxon>
        <taxon>Lachnospiraceae</taxon>
        <taxon>Sporofaciens</taxon>
    </lineage>
</organism>
<reference evidence="6 7" key="1">
    <citation type="submission" date="2019-12" db="EMBL/GenBank/DDBJ databases">
        <title>Sporaefaciens musculi gen. nov., sp. nov., a novel bacterium isolated from the caecum of an obese mouse.</title>
        <authorList>
            <person name="Rasmussen T.S."/>
            <person name="Streidl T."/>
            <person name="Hitch T.C.A."/>
            <person name="Wortmann E."/>
            <person name="Deptula P."/>
            <person name="Hansen M."/>
            <person name="Nielsen D.S."/>
            <person name="Clavel T."/>
            <person name="Vogensen F.K."/>
        </authorList>
    </citation>
    <scope>NUCLEOTIDE SEQUENCE [LARGE SCALE GENOMIC DNA]</scope>
    <source>
        <strain evidence="6 7">WCA-9-b2</strain>
    </source>
</reference>
<dbReference type="InterPro" id="IPR001789">
    <property type="entry name" value="Sig_transdc_resp-reg_receiver"/>
</dbReference>
<dbReference type="AlphaFoldDB" id="A0A7X3SLY6"/>
<gene>
    <name evidence="6" type="ORF">GN277_26885</name>
</gene>
<dbReference type="Pfam" id="PF04397">
    <property type="entry name" value="LytTR"/>
    <property type="match status" value="1"/>
</dbReference>
<dbReference type="GO" id="GO:0003677">
    <property type="term" value="F:DNA binding"/>
    <property type="evidence" value="ECO:0007669"/>
    <property type="project" value="InterPro"/>
</dbReference>
<dbReference type="SMART" id="SM00448">
    <property type="entry name" value="REC"/>
    <property type="match status" value="1"/>
</dbReference>
<dbReference type="Pfam" id="PF00072">
    <property type="entry name" value="Response_reg"/>
    <property type="match status" value="1"/>
</dbReference>
<dbReference type="EMBL" id="WUQX01000001">
    <property type="protein sequence ID" value="MXP78836.1"/>
    <property type="molecule type" value="Genomic_DNA"/>
</dbReference>
<comment type="caution">
    <text evidence="6">The sequence shown here is derived from an EMBL/GenBank/DDBJ whole genome shotgun (WGS) entry which is preliminary data.</text>
</comment>
<name>A0A7X3SLY6_9FIRM</name>
<sequence length="242" mass="28283">MYKVALCDDEAVHLENLRDMLDMYQEQRPDCELEIECFASAEALLIRVREQDYEPHLLLLDIYLQKEFGIAAAKELRSMGNKSQIVFITSSQDHALEAYRVQAAQYLVKPVKEEELFQILDRLLQEERRETLRYLVLRTEGRVSRVAIDRIVFCEAQGKNQKLHLADGEELLLHMTMTEIFGLLSDYPQFVKVGASYIVNLDCVVSLNARKLVIEPETNIHLPRGSYQPLKERYFKYYCDDR</sequence>
<evidence type="ECO:0000256" key="1">
    <source>
        <dbReference type="ARBA" id="ARBA00018672"/>
    </source>
</evidence>
<dbReference type="InterPro" id="IPR007492">
    <property type="entry name" value="LytTR_DNA-bd_dom"/>
</dbReference>